<dbReference type="Proteomes" id="UP000320791">
    <property type="component" value="Unassembled WGS sequence"/>
</dbReference>
<dbReference type="GO" id="GO:0005886">
    <property type="term" value="C:plasma membrane"/>
    <property type="evidence" value="ECO:0007669"/>
    <property type="project" value="UniProtKB-SubCell"/>
</dbReference>
<dbReference type="PANTHER" id="PTHR43297:SF13">
    <property type="entry name" value="NICKEL ABC TRANSPORTER, ATP-BINDING PROTEIN"/>
    <property type="match status" value="1"/>
</dbReference>
<dbReference type="InterPro" id="IPR027417">
    <property type="entry name" value="P-loop_NTPase"/>
</dbReference>
<dbReference type="Gene3D" id="3.40.50.300">
    <property type="entry name" value="P-loop containing nucleotide triphosphate hydrolases"/>
    <property type="match status" value="1"/>
</dbReference>
<evidence type="ECO:0000256" key="3">
    <source>
        <dbReference type="ARBA" id="ARBA00022448"/>
    </source>
</evidence>
<keyword evidence="18" id="KW-1185">Reference proteome</keyword>
<dbReference type="PROSITE" id="PS50893">
    <property type="entry name" value="ABC_TRANSPORTER_2"/>
    <property type="match status" value="1"/>
</dbReference>
<evidence type="ECO:0000256" key="7">
    <source>
        <dbReference type="ARBA" id="ARBA00022840"/>
    </source>
</evidence>
<dbReference type="GO" id="GO:0005524">
    <property type="term" value="F:ATP binding"/>
    <property type="evidence" value="ECO:0007669"/>
    <property type="project" value="UniProtKB-KW"/>
</dbReference>
<keyword evidence="8" id="KW-1278">Translocase</keyword>
<dbReference type="GO" id="GO:0015413">
    <property type="term" value="F:ABC-type nickel transporter activity"/>
    <property type="evidence" value="ECO:0007669"/>
    <property type="project" value="UniProtKB-EC"/>
</dbReference>
<evidence type="ECO:0000256" key="13">
    <source>
        <dbReference type="ARBA" id="ARBA00039098"/>
    </source>
</evidence>
<organism evidence="17 18">
    <name type="scientific">Corynebacterium canis</name>
    <dbReference type="NCBI Taxonomy" id="679663"/>
    <lineage>
        <taxon>Bacteria</taxon>
        <taxon>Bacillati</taxon>
        <taxon>Actinomycetota</taxon>
        <taxon>Actinomycetes</taxon>
        <taxon>Mycobacteriales</taxon>
        <taxon>Corynebacteriaceae</taxon>
        <taxon>Corynebacterium</taxon>
    </lineage>
</organism>
<keyword evidence="4" id="KW-1003">Cell membrane</keyword>
<reference evidence="17 18" key="1">
    <citation type="submission" date="2019-08" db="EMBL/GenBank/DDBJ databases">
        <authorList>
            <person name="Lei W."/>
        </authorList>
    </citation>
    <scope>NUCLEOTIDE SEQUENCE [LARGE SCALE GENOMIC DNA]</scope>
    <source>
        <strain evidence="17 18">CCUG 58627</strain>
    </source>
</reference>
<keyword evidence="7 17" id="KW-0067">ATP-binding</keyword>
<comment type="catalytic activity">
    <reaction evidence="15">
        <text>Ni(2+)(out) + ATP + H2O = Ni(2+)(in) + ADP + phosphate + H(+)</text>
        <dbReference type="Rhea" id="RHEA:15557"/>
        <dbReference type="ChEBI" id="CHEBI:15377"/>
        <dbReference type="ChEBI" id="CHEBI:15378"/>
        <dbReference type="ChEBI" id="CHEBI:30616"/>
        <dbReference type="ChEBI" id="CHEBI:43474"/>
        <dbReference type="ChEBI" id="CHEBI:49786"/>
        <dbReference type="ChEBI" id="CHEBI:456216"/>
        <dbReference type="EC" id="7.2.2.11"/>
    </reaction>
    <physiologicalReaction direction="left-to-right" evidence="15">
        <dbReference type="Rhea" id="RHEA:15558"/>
    </physiologicalReaction>
</comment>
<dbReference type="EMBL" id="VOHM01000037">
    <property type="protein sequence ID" value="TWT18079.1"/>
    <property type="molecule type" value="Genomic_DNA"/>
</dbReference>
<dbReference type="RefSeq" id="WP_146325596.1">
    <property type="nucleotide sequence ID" value="NZ_BAABLR010000060.1"/>
</dbReference>
<evidence type="ECO:0000256" key="15">
    <source>
        <dbReference type="ARBA" id="ARBA00048610"/>
    </source>
</evidence>
<dbReference type="CDD" id="cd03257">
    <property type="entry name" value="ABC_NikE_OppD_transporters"/>
    <property type="match status" value="1"/>
</dbReference>
<gene>
    <name evidence="17" type="ORF">FRX94_12065</name>
</gene>
<keyword evidence="6" id="KW-0547">Nucleotide-binding</keyword>
<evidence type="ECO:0000256" key="11">
    <source>
        <dbReference type="ARBA" id="ARBA00023136"/>
    </source>
</evidence>
<name>A0A5C5TWX6_9CORY</name>
<keyword evidence="11" id="KW-0472">Membrane</keyword>
<dbReference type="SUPFAM" id="SSF52540">
    <property type="entry name" value="P-loop containing nucleoside triphosphate hydrolases"/>
    <property type="match status" value="1"/>
</dbReference>
<dbReference type="OrthoDB" id="8036461at2"/>
<evidence type="ECO:0000256" key="6">
    <source>
        <dbReference type="ARBA" id="ARBA00022741"/>
    </source>
</evidence>
<proteinExistence type="inferred from homology"/>
<dbReference type="EC" id="7.2.2.11" evidence="13"/>
<evidence type="ECO:0000256" key="8">
    <source>
        <dbReference type="ARBA" id="ARBA00022967"/>
    </source>
</evidence>
<dbReference type="SMART" id="SM00382">
    <property type="entry name" value="AAA"/>
    <property type="match status" value="1"/>
</dbReference>
<dbReference type="Pfam" id="PF00005">
    <property type="entry name" value="ABC_tran"/>
    <property type="match status" value="1"/>
</dbReference>
<dbReference type="PANTHER" id="PTHR43297">
    <property type="entry name" value="OLIGOPEPTIDE TRANSPORT ATP-BINDING PROTEIN APPD"/>
    <property type="match status" value="1"/>
</dbReference>
<sequence length="296" mass="31196">MSEQAKLLEIDNLTVRIPLRGGDIVHAASNIALSVQRGEVVAVVGESGCGKSIIAASVVGSLPPHAVTSGRVQYYYPDGRSVDILARRPRTAMLAATDSELAGRRIALVPQSAATFLTPVRTVGSQLAETISVLGSTHSVEELLARVQLDGDVAAKYPHELSGGMAQRAAVAFALAGDPDLVIADEPTAALDPDLTIVLLTMLREIADAGAGVMLITHDISELRDSGIADRIAVMYASRFEETGAADQVLEAPNSPYMRDLLAALPENGMHSMPGAVPSLTNLADDYCYARRLEEA</sequence>
<evidence type="ECO:0000313" key="17">
    <source>
        <dbReference type="EMBL" id="TWT18079.1"/>
    </source>
</evidence>
<evidence type="ECO:0000256" key="4">
    <source>
        <dbReference type="ARBA" id="ARBA00022475"/>
    </source>
</evidence>
<comment type="similarity">
    <text evidence="2">Belongs to the ABC transporter superfamily.</text>
</comment>
<evidence type="ECO:0000313" key="18">
    <source>
        <dbReference type="Proteomes" id="UP000320791"/>
    </source>
</evidence>
<evidence type="ECO:0000256" key="10">
    <source>
        <dbReference type="ARBA" id="ARBA00023112"/>
    </source>
</evidence>
<evidence type="ECO:0000256" key="5">
    <source>
        <dbReference type="ARBA" id="ARBA00022596"/>
    </source>
</evidence>
<evidence type="ECO:0000256" key="14">
    <source>
        <dbReference type="ARBA" id="ARBA00044143"/>
    </source>
</evidence>
<evidence type="ECO:0000256" key="12">
    <source>
        <dbReference type="ARBA" id="ARBA00038669"/>
    </source>
</evidence>
<accession>A0A5C5TWX6</accession>
<dbReference type="InterPro" id="IPR003593">
    <property type="entry name" value="AAA+_ATPase"/>
</dbReference>
<comment type="subcellular location">
    <subcellularLocation>
        <location evidence="1">Cell membrane</location>
        <topology evidence="1">Peripheral membrane protein</topology>
    </subcellularLocation>
</comment>
<evidence type="ECO:0000256" key="9">
    <source>
        <dbReference type="ARBA" id="ARBA00023065"/>
    </source>
</evidence>
<protein>
    <recommendedName>
        <fullName evidence="14">Nickel import system ATP-binding protein NikD</fullName>
        <ecNumber evidence="13">7.2.2.11</ecNumber>
    </recommendedName>
</protein>
<evidence type="ECO:0000256" key="1">
    <source>
        <dbReference type="ARBA" id="ARBA00004202"/>
    </source>
</evidence>
<keyword evidence="3" id="KW-0813">Transport</keyword>
<dbReference type="InterPro" id="IPR003439">
    <property type="entry name" value="ABC_transporter-like_ATP-bd"/>
</dbReference>
<comment type="subunit">
    <text evidence="12">The complex is composed of two ATP-binding proteins (NikD and NikE), two transmembrane proteins (NikB and NikC) and a solute-binding protein (NikA).</text>
</comment>
<keyword evidence="10" id="KW-0921">Nickel transport</keyword>
<evidence type="ECO:0000256" key="2">
    <source>
        <dbReference type="ARBA" id="ARBA00005417"/>
    </source>
</evidence>
<feature type="domain" description="ABC transporter" evidence="16">
    <location>
        <begin position="8"/>
        <end position="262"/>
    </location>
</feature>
<comment type="caution">
    <text evidence="17">The sequence shown here is derived from an EMBL/GenBank/DDBJ whole genome shotgun (WGS) entry which is preliminary data.</text>
</comment>
<dbReference type="AlphaFoldDB" id="A0A5C5TWX6"/>
<evidence type="ECO:0000259" key="16">
    <source>
        <dbReference type="PROSITE" id="PS50893"/>
    </source>
</evidence>
<keyword evidence="5" id="KW-0533">Nickel</keyword>
<dbReference type="GO" id="GO:0016887">
    <property type="term" value="F:ATP hydrolysis activity"/>
    <property type="evidence" value="ECO:0007669"/>
    <property type="project" value="InterPro"/>
</dbReference>
<dbReference type="InterPro" id="IPR050388">
    <property type="entry name" value="ABC_Ni/Peptide_Import"/>
</dbReference>
<keyword evidence="9" id="KW-0406">Ion transport</keyword>